<gene>
    <name evidence="2" type="ORF">ISS97_02310</name>
</gene>
<feature type="compositionally biased region" description="Basic and acidic residues" evidence="1">
    <location>
        <begin position="48"/>
        <end position="64"/>
    </location>
</feature>
<sequence>MQGLTMYVFNPTNALYFYPHRVRFEPVKETAERRHHHRWPSTAATSSRHLDIDPQGVREDHWDGENVVDASTEPDEH</sequence>
<feature type="region of interest" description="Disordered" evidence="1">
    <location>
        <begin position="29"/>
        <end position="77"/>
    </location>
</feature>
<name>A0ABW8K3L3_9GAMM</name>
<evidence type="ECO:0000256" key="1">
    <source>
        <dbReference type="SAM" id="MobiDB-lite"/>
    </source>
</evidence>
<accession>A0ABW8K3L3</accession>
<comment type="caution">
    <text evidence="2">The sequence shown here is derived from an EMBL/GenBank/DDBJ whole genome shotgun (WGS) entry which is preliminary data.</text>
</comment>
<proteinExistence type="predicted"/>
<keyword evidence="3" id="KW-1185">Reference proteome</keyword>
<organism evidence="2 3">
    <name type="scientific">Dyella koreensis</name>
    <dbReference type="NCBI Taxonomy" id="311235"/>
    <lineage>
        <taxon>Bacteria</taxon>
        <taxon>Pseudomonadati</taxon>
        <taxon>Pseudomonadota</taxon>
        <taxon>Gammaproteobacteria</taxon>
        <taxon>Lysobacterales</taxon>
        <taxon>Rhodanobacteraceae</taxon>
        <taxon>Dyella</taxon>
    </lineage>
</organism>
<evidence type="ECO:0000313" key="3">
    <source>
        <dbReference type="Proteomes" id="UP001620408"/>
    </source>
</evidence>
<dbReference type="Proteomes" id="UP001620408">
    <property type="component" value="Unassembled WGS sequence"/>
</dbReference>
<protein>
    <submittedName>
        <fullName evidence="2">Uncharacterized protein</fullName>
    </submittedName>
</protein>
<reference evidence="2 3" key="1">
    <citation type="submission" date="2020-10" db="EMBL/GenBank/DDBJ databases">
        <title>Phylogeny of dyella-like bacteria.</title>
        <authorList>
            <person name="Fu J."/>
        </authorList>
    </citation>
    <scope>NUCLEOTIDE SEQUENCE [LARGE SCALE GENOMIC DNA]</scope>
    <source>
        <strain evidence="2 3">BB4</strain>
    </source>
</reference>
<evidence type="ECO:0000313" key="2">
    <source>
        <dbReference type="EMBL" id="MFK2916084.1"/>
    </source>
</evidence>
<dbReference type="EMBL" id="JADIKD010000006">
    <property type="protein sequence ID" value="MFK2916084.1"/>
    <property type="molecule type" value="Genomic_DNA"/>
</dbReference>
<dbReference type="RefSeq" id="WP_379984740.1">
    <property type="nucleotide sequence ID" value="NZ_JADIKD010000006.1"/>
</dbReference>